<dbReference type="RefSeq" id="WP_160041226.1">
    <property type="nucleotide sequence ID" value="NZ_BORQ01000002.1"/>
</dbReference>
<reference evidence="3" key="1">
    <citation type="submission" date="2021-03" db="EMBL/GenBank/DDBJ databases">
        <title>Antimicrobial resistance genes in bacteria isolated from Japanese honey, and their potential for conferring macrolide and lincosamide resistance in the American foulbrood pathogen Paenibacillus larvae.</title>
        <authorList>
            <person name="Okamoto M."/>
            <person name="Kumagai M."/>
            <person name="Kanamori H."/>
            <person name="Takamatsu D."/>
        </authorList>
    </citation>
    <scope>NUCLEOTIDE SEQUENCE</scope>
    <source>
        <strain evidence="3">J2TS6</strain>
    </source>
</reference>
<evidence type="ECO:0000313" key="3">
    <source>
        <dbReference type="EMBL" id="GIO30844.1"/>
    </source>
</evidence>
<evidence type="ECO:0000259" key="1">
    <source>
        <dbReference type="Pfam" id="PF14620"/>
    </source>
</evidence>
<organism evidence="3 4">
    <name type="scientific">Paenibacillus albilobatus</name>
    <dbReference type="NCBI Taxonomy" id="2716884"/>
    <lineage>
        <taxon>Bacteria</taxon>
        <taxon>Bacillati</taxon>
        <taxon>Bacillota</taxon>
        <taxon>Bacilli</taxon>
        <taxon>Bacillales</taxon>
        <taxon>Paenibacillaceae</taxon>
        <taxon>Paenibacillus</taxon>
    </lineage>
</organism>
<keyword evidence="4" id="KW-1185">Reference proteome</keyword>
<accession>A0A919XE26</accession>
<dbReference type="Pfam" id="PF14620">
    <property type="entry name" value="YPEB_PepSY1-2"/>
    <property type="match status" value="1"/>
</dbReference>
<dbReference type="InterPro" id="IPR014239">
    <property type="entry name" value="YpeB_PepSY1-2"/>
</dbReference>
<evidence type="ECO:0000259" key="2">
    <source>
        <dbReference type="Pfam" id="PF20769"/>
    </source>
</evidence>
<sequence>MYKRLSAVLFPIVTLLMIGAFVWGYQENQEKNSILIKAENQYQRAFHNLSYHMDRLHSELGNTLAVSSSSNAMHRKGLINVWRLTSEAQNEINQLPLTMLPFNKTEDFLSRISNFSYQTSMRNLEKEPLSKEELQHLKVLYKNSGDITKDLQNVQSKVIQNRLRWMDVESAMASEEKQMDNTIIDGFKTVDKRVGEYPELNWGPAVSSIYSKRSVKMLSGTPVSKEDIKRKAAQFADAGAGASIQVTENGKGTDWESYTATVKSKNHPSVVSMDFTKKGGLLISYHDNRQIGHKAVTMEQAKANADHFLNKKGYKNMAAVAADQYGNMGNLTYVSQQDGVLIYPEKLTVRVGLDNGEVTGFQASDYVYEHKDGKRNLPKPKMTVEQVRKKLNPEFKETYNRLALIKDDTAQEALCYEIGGNINGSRYRMYLDANDGSEKMVEELKSSDRQAAVR</sequence>
<protein>
    <submittedName>
        <fullName evidence="3">Germination protein YpeB</fullName>
    </submittedName>
</protein>
<dbReference type="Proteomes" id="UP000679779">
    <property type="component" value="Unassembled WGS sequence"/>
</dbReference>
<dbReference type="NCBIfam" id="TIGR02889">
    <property type="entry name" value="spore_YpeB"/>
    <property type="match status" value="1"/>
</dbReference>
<dbReference type="AlphaFoldDB" id="A0A919XE26"/>
<evidence type="ECO:0000313" key="4">
    <source>
        <dbReference type="Proteomes" id="UP000679779"/>
    </source>
</evidence>
<dbReference type="Pfam" id="PF20769">
    <property type="entry name" value="YPEB_N"/>
    <property type="match status" value="1"/>
</dbReference>
<comment type="caution">
    <text evidence="3">The sequence shown here is derived from an EMBL/GenBank/DDBJ whole genome shotgun (WGS) entry which is preliminary data.</text>
</comment>
<dbReference type="EMBL" id="BORQ01000002">
    <property type="protein sequence ID" value="GIO30844.1"/>
    <property type="molecule type" value="Genomic_DNA"/>
</dbReference>
<dbReference type="GO" id="GO:0009847">
    <property type="term" value="P:spore germination"/>
    <property type="evidence" value="ECO:0007669"/>
    <property type="project" value="InterPro"/>
</dbReference>
<dbReference type="InterPro" id="IPR048402">
    <property type="entry name" value="YpeB_N"/>
</dbReference>
<proteinExistence type="predicted"/>
<feature type="domain" description="Sporulation protein YpeB N-terminal" evidence="2">
    <location>
        <begin position="30"/>
        <end position="167"/>
    </location>
</feature>
<feature type="domain" description="Sporulation protein YpeB PepSY1 and PepSY2" evidence="1">
    <location>
        <begin position="185"/>
        <end position="377"/>
    </location>
</feature>
<name>A0A919XE26_9BACL</name>
<gene>
    <name evidence="3" type="ORF">J2TS6_19850</name>
</gene>